<reference evidence="2" key="1">
    <citation type="submission" date="2022-03" db="EMBL/GenBank/DDBJ databases">
        <authorList>
            <person name="Alioto T."/>
            <person name="Alioto T."/>
            <person name="Gomez Garrido J."/>
        </authorList>
    </citation>
    <scope>NUCLEOTIDE SEQUENCE</scope>
</reference>
<sequence>MLHNRGAAAFCYVIWRRMCWICHHPRKNNASWEQCCGSALVVQEKIVPENSASAAHGATDTIGTYLIHTSCTAAQSRPKWRAPAIPTTHGLLDNYEQRLDALFQDFWQRMWHRGAPVEGMTDKKQHSPSDGMKHKTGEPRGTRSAPKPQKPGRKRDSLRATDYSKSSTAHYCPLRTRDRRTREPGGLRPKGTAKAIKPPHETYSKAAGDSGHLITRSTRL</sequence>
<feature type="compositionally biased region" description="Basic and acidic residues" evidence="1">
    <location>
        <begin position="120"/>
        <end position="141"/>
    </location>
</feature>
<name>A0AAD1RKU5_PELCU</name>
<feature type="region of interest" description="Disordered" evidence="1">
    <location>
        <begin position="118"/>
        <end position="220"/>
    </location>
</feature>
<accession>A0AAD1RKU5</accession>
<proteinExistence type="predicted"/>
<protein>
    <submittedName>
        <fullName evidence="2">Uncharacterized protein</fullName>
    </submittedName>
</protein>
<evidence type="ECO:0000313" key="3">
    <source>
        <dbReference type="Proteomes" id="UP001295444"/>
    </source>
</evidence>
<organism evidence="2 3">
    <name type="scientific">Pelobates cultripes</name>
    <name type="common">Western spadefoot toad</name>
    <dbReference type="NCBI Taxonomy" id="61616"/>
    <lineage>
        <taxon>Eukaryota</taxon>
        <taxon>Metazoa</taxon>
        <taxon>Chordata</taxon>
        <taxon>Craniata</taxon>
        <taxon>Vertebrata</taxon>
        <taxon>Euteleostomi</taxon>
        <taxon>Amphibia</taxon>
        <taxon>Batrachia</taxon>
        <taxon>Anura</taxon>
        <taxon>Pelobatoidea</taxon>
        <taxon>Pelobatidae</taxon>
        <taxon>Pelobates</taxon>
    </lineage>
</organism>
<keyword evidence="3" id="KW-1185">Reference proteome</keyword>
<dbReference type="Proteomes" id="UP001295444">
    <property type="component" value="Chromosome 03"/>
</dbReference>
<dbReference type="EMBL" id="OW240914">
    <property type="protein sequence ID" value="CAH2273592.1"/>
    <property type="molecule type" value="Genomic_DNA"/>
</dbReference>
<evidence type="ECO:0000256" key="1">
    <source>
        <dbReference type="SAM" id="MobiDB-lite"/>
    </source>
</evidence>
<dbReference type="AlphaFoldDB" id="A0AAD1RKU5"/>
<gene>
    <name evidence="2" type="ORF">PECUL_23A061777</name>
</gene>
<evidence type="ECO:0000313" key="2">
    <source>
        <dbReference type="EMBL" id="CAH2273592.1"/>
    </source>
</evidence>